<evidence type="ECO:0000313" key="2">
    <source>
        <dbReference type="Proteomes" id="UP000243978"/>
    </source>
</evidence>
<accession>A0A2T6BIT2</accession>
<keyword evidence="2" id="KW-1185">Reference proteome</keyword>
<gene>
    <name evidence="1" type="ORF">C8N43_0611</name>
</gene>
<comment type="caution">
    <text evidence="1">The sequence shown here is derived from an EMBL/GenBank/DDBJ whole genome shotgun (WGS) entry which is preliminary data.</text>
</comment>
<sequence length="57" mass="6593">MPLFVIRKADPPFSPLSLKKQPPWLFGAVADRVVELCRFEPHHTIPRPSHFAMLKEL</sequence>
<dbReference type="EMBL" id="QBKS01000001">
    <property type="protein sequence ID" value="PTX55962.1"/>
    <property type="molecule type" value="Genomic_DNA"/>
</dbReference>
<name>A0A2T6BIT2_9RHOB</name>
<organism evidence="1 2">
    <name type="scientific">Litoreibacter ponti</name>
    <dbReference type="NCBI Taxonomy" id="1510457"/>
    <lineage>
        <taxon>Bacteria</taxon>
        <taxon>Pseudomonadati</taxon>
        <taxon>Pseudomonadota</taxon>
        <taxon>Alphaproteobacteria</taxon>
        <taxon>Rhodobacterales</taxon>
        <taxon>Roseobacteraceae</taxon>
        <taxon>Litoreibacter</taxon>
    </lineage>
</organism>
<protein>
    <submittedName>
        <fullName evidence="1">Uncharacterized protein</fullName>
    </submittedName>
</protein>
<evidence type="ECO:0000313" key="1">
    <source>
        <dbReference type="EMBL" id="PTX55962.1"/>
    </source>
</evidence>
<dbReference type="AlphaFoldDB" id="A0A2T6BIT2"/>
<dbReference type="RefSeq" id="WP_158269898.1">
    <property type="nucleotide sequence ID" value="NZ_QBKS01000001.1"/>
</dbReference>
<reference evidence="1 2" key="1">
    <citation type="submission" date="2018-04" db="EMBL/GenBank/DDBJ databases">
        <title>Genomic Encyclopedia of Archaeal and Bacterial Type Strains, Phase II (KMG-II): from individual species to whole genera.</title>
        <authorList>
            <person name="Goeker M."/>
        </authorList>
    </citation>
    <scope>NUCLEOTIDE SEQUENCE [LARGE SCALE GENOMIC DNA]</scope>
    <source>
        <strain evidence="1 2">DSM 100977</strain>
    </source>
</reference>
<proteinExistence type="predicted"/>
<dbReference type="Proteomes" id="UP000243978">
    <property type="component" value="Unassembled WGS sequence"/>
</dbReference>